<evidence type="ECO:0000313" key="1">
    <source>
        <dbReference type="EMBL" id="KDO85022.1"/>
    </source>
</evidence>
<gene>
    <name evidence="1" type="ORF">CISIN_1g046054mg</name>
</gene>
<sequence length="93" mass="10872">MKKEKKIVVISEITFYNLKCAITMNKISKRFISSSDQPAKVERKVKPNNIKEITDQYNSIENRLYKHRCNKGIENANSALTSFTERYMLSVPR</sequence>
<dbReference type="EMBL" id="KK784874">
    <property type="protein sequence ID" value="KDO85022.1"/>
    <property type="molecule type" value="Genomic_DNA"/>
</dbReference>
<protein>
    <submittedName>
        <fullName evidence="1">Uncharacterized protein</fullName>
    </submittedName>
</protein>
<proteinExistence type="predicted"/>
<accession>A0A067HB25</accession>
<dbReference type="SMR" id="A0A067HB25"/>
<reference evidence="1 2" key="1">
    <citation type="submission" date="2014-04" db="EMBL/GenBank/DDBJ databases">
        <authorList>
            <consortium name="International Citrus Genome Consortium"/>
            <person name="Gmitter F."/>
            <person name="Chen C."/>
            <person name="Farmerie W."/>
            <person name="Harkins T."/>
            <person name="Desany B."/>
            <person name="Mohiuddin M."/>
            <person name="Kodira C."/>
            <person name="Borodovsky M."/>
            <person name="Lomsadze A."/>
            <person name="Burns P."/>
            <person name="Jenkins J."/>
            <person name="Prochnik S."/>
            <person name="Shu S."/>
            <person name="Chapman J."/>
            <person name="Pitluck S."/>
            <person name="Schmutz J."/>
            <person name="Rokhsar D."/>
        </authorList>
    </citation>
    <scope>NUCLEOTIDE SEQUENCE</scope>
</reference>
<name>A0A067HB25_CITSI</name>
<keyword evidence="2" id="KW-1185">Reference proteome</keyword>
<organism evidence="1 2">
    <name type="scientific">Citrus sinensis</name>
    <name type="common">Sweet orange</name>
    <name type="synonym">Citrus aurantium var. sinensis</name>
    <dbReference type="NCBI Taxonomy" id="2711"/>
    <lineage>
        <taxon>Eukaryota</taxon>
        <taxon>Viridiplantae</taxon>
        <taxon>Streptophyta</taxon>
        <taxon>Embryophyta</taxon>
        <taxon>Tracheophyta</taxon>
        <taxon>Spermatophyta</taxon>
        <taxon>Magnoliopsida</taxon>
        <taxon>eudicotyledons</taxon>
        <taxon>Gunneridae</taxon>
        <taxon>Pentapetalae</taxon>
        <taxon>rosids</taxon>
        <taxon>malvids</taxon>
        <taxon>Sapindales</taxon>
        <taxon>Rutaceae</taxon>
        <taxon>Aurantioideae</taxon>
        <taxon>Citrus</taxon>
    </lineage>
</organism>
<evidence type="ECO:0000313" key="2">
    <source>
        <dbReference type="Proteomes" id="UP000027120"/>
    </source>
</evidence>
<dbReference type="Proteomes" id="UP000027120">
    <property type="component" value="Unassembled WGS sequence"/>
</dbReference>
<dbReference type="AlphaFoldDB" id="A0A067HB25"/>